<evidence type="ECO:0000313" key="2">
    <source>
        <dbReference type="Proteomes" id="UP000468388"/>
    </source>
</evidence>
<dbReference type="Proteomes" id="UP000468388">
    <property type="component" value="Unassembled WGS sequence"/>
</dbReference>
<name>A0A6N8JG66_9BACT</name>
<accession>A0A6N8JG66</accession>
<sequence length="71" mass="7634">MRSQNLKMALQKFNEANDSSQEDQGFEVLNFQEASLARGGVLDCTCNNGSSYTKPTQTNCTCNSGSSYAAA</sequence>
<reference evidence="1 2" key="1">
    <citation type="submission" date="2019-12" db="EMBL/GenBank/DDBJ databases">
        <title>The draft genomic sequence of strain Chitinophaga oryziterrae JCM 16595.</title>
        <authorList>
            <person name="Zhang X."/>
        </authorList>
    </citation>
    <scope>NUCLEOTIDE SEQUENCE [LARGE SCALE GENOMIC DNA]</scope>
    <source>
        <strain evidence="1 2">JCM 16595</strain>
    </source>
</reference>
<dbReference type="RefSeq" id="WP_157301915.1">
    <property type="nucleotide sequence ID" value="NZ_BAAAZB010000026.1"/>
</dbReference>
<gene>
    <name evidence="1" type="ORF">GO495_22095</name>
</gene>
<evidence type="ECO:0000313" key="1">
    <source>
        <dbReference type="EMBL" id="MVT43306.1"/>
    </source>
</evidence>
<protein>
    <submittedName>
        <fullName evidence="1">Uncharacterized protein</fullName>
    </submittedName>
</protein>
<proteinExistence type="predicted"/>
<dbReference type="AlphaFoldDB" id="A0A6N8JG66"/>
<dbReference type="EMBL" id="WRXO01000007">
    <property type="protein sequence ID" value="MVT43306.1"/>
    <property type="molecule type" value="Genomic_DNA"/>
</dbReference>
<comment type="caution">
    <text evidence="1">The sequence shown here is derived from an EMBL/GenBank/DDBJ whole genome shotgun (WGS) entry which is preliminary data.</text>
</comment>
<keyword evidence="2" id="KW-1185">Reference proteome</keyword>
<organism evidence="1 2">
    <name type="scientific">Chitinophaga oryziterrae</name>
    <dbReference type="NCBI Taxonomy" id="1031224"/>
    <lineage>
        <taxon>Bacteria</taxon>
        <taxon>Pseudomonadati</taxon>
        <taxon>Bacteroidota</taxon>
        <taxon>Chitinophagia</taxon>
        <taxon>Chitinophagales</taxon>
        <taxon>Chitinophagaceae</taxon>
        <taxon>Chitinophaga</taxon>
    </lineage>
</organism>